<evidence type="ECO:0000259" key="1">
    <source>
        <dbReference type="Pfam" id="PF07929"/>
    </source>
</evidence>
<dbReference type="OrthoDB" id="9816539at2"/>
<name>A0A2R8C0N4_9RHOB</name>
<accession>A0A2R8C0N4</accession>
<protein>
    <recommendedName>
        <fullName evidence="1">Plasmid pRiA4b Orf3-like domain-containing protein</fullName>
    </recommendedName>
</protein>
<dbReference type="PANTHER" id="PTHR41878:SF1">
    <property type="entry name" value="TNPR PROTEIN"/>
    <property type="match status" value="1"/>
</dbReference>
<dbReference type="Pfam" id="PF07929">
    <property type="entry name" value="PRiA4_ORF3"/>
    <property type="match status" value="1"/>
</dbReference>
<organism evidence="2 3">
    <name type="scientific">Palleronia abyssalis</name>
    <dbReference type="NCBI Taxonomy" id="1501240"/>
    <lineage>
        <taxon>Bacteria</taxon>
        <taxon>Pseudomonadati</taxon>
        <taxon>Pseudomonadota</taxon>
        <taxon>Alphaproteobacteria</taxon>
        <taxon>Rhodobacterales</taxon>
        <taxon>Roseobacteraceae</taxon>
        <taxon>Palleronia</taxon>
    </lineage>
</organism>
<gene>
    <name evidence="2" type="ORF">PAA8504_03810</name>
</gene>
<dbReference type="Gene3D" id="3.10.290.30">
    <property type="entry name" value="MM3350-like"/>
    <property type="match status" value="1"/>
</dbReference>
<dbReference type="AlphaFoldDB" id="A0A2R8C0N4"/>
<evidence type="ECO:0000313" key="2">
    <source>
        <dbReference type="EMBL" id="SPJ25954.1"/>
    </source>
</evidence>
<dbReference type="PANTHER" id="PTHR41878">
    <property type="entry name" value="LEXA REPRESSOR-RELATED"/>
    <property type="match status" value="1"/>
</dbReference>
<dbReference type="InterPro" id="IPR012912">
    <property type="entry name" value="Plasmid_pRiA4b_Orf3-like"/>
</dbReference>
<dbReference type="Proteomes" id="UP000244912">
    <property type="component" value="Unassembled WGS sequence"/>
</dbReference>
<evidence type="ECO:0000313" key="3">
    <source>
        <dbReference type="Proteomes" id="UP000244912"/>
    </source>
</evidence>
<dbReference type="SUPFAM" id="SSF159941">
    <property type="entry name" value="MM3350-like"/>
    <property type="match status" value="1"/>
</dbReference>
<sequence>MTIARLKITLEAIEPVVSRTLEVPVDIRLERLHLVIQAAMGWENYHLYEFMVGEIRWGLPDPDFGTDALPVAKSSLAGVASTAGTAPICYIYDFGGRPSCDASHTMSLSTRTNIEPRLRSDAL</sequence>
<feature type="domain" description="Plasmid pRiA4b Orf3-like" evidence="1">
    <location>
        <begin position="3"/>
        <end position="96"/>
    </location>
</feature>
<proteinExistence type="predicted"/>
<dbReference type="InterPro" id="IPR024047">
    <property type="entry name" value="MM3350-like_sf"/>
</dbReference>
<keyword evidence="3" id="KW-1185">Reference proteome</keyword>
<dbReference type="EMBL" id="ONZF01000013">
    <property type="protein sequence ID" value="SPJ25954.1"/>
    <property type="molecule type" value="Genomic_DNA"/>
</dbReference>
<reference evidence="2 3" key="1">
    <citation type="submission" date="2018-03" db="EMBL/GenBank/DDBJ databases">
        <authorList>
            <person name="Keele B.F."/>
        </authorList>
    </citation>
    <scope>NUCLEOTIDE SEQUENCE [LARGE SCALE GENOMIC DNA]</scope>
    <source>
        <strain evidence="2 3">CECT 8504</strain>
    </source>
</reference>